<dbReference type="InterPro" id="IPR000073">
    <property type="entry name" value="AB_hydrolase_1"/>
</dbReference>
<evidence type="ECO:0000313" key="3">
    <source>
        <dbReference type="Proteomes" id="UP000266091"/>
    </source>
</evidence>
<dbReference type="PANTHER" id="PTHR43798:SF33">
    <property type="entry name" value="HYDROLASE, PUTATIVE (AFU_ORTHOLOGUE AFUA_2G14860)-RELATED"/>
    <property type="match status" value="1"/>
</dbReference>
<dbReference type="GO" id="GO:0016020">
    <property type="term" value="C:membrane"/>
    <property type="evidence" value="ECO:0007669"/>
    <property type="project" value="TreeGrafter"/>
</dbReference>
<evidence type="ECO:0000259" key="1">
    <source>
        <dbReference type="Pfam" id="PF00561"/>
    </source>
</evidence>
<dbReference type="AlphaFoldDB" id="A0A388SFE7"/>
<evidence type="ECO:0000313" key="2">
    <source>
        <dbReference type="EMBL" id="GBO94131.1"/>
    </source>
</evidence>
<keyword evidence="3" id="KW-1185">Reference proteome</keyword>
<dbReference type="Proteomes" id="UP000266091">
    <property type="component" value="Unassembled WGS sequence"/>
</dbReference>
<reference evidence="2 3" key="1">
    <citation type="journal article" date="2018" name="Int. J. Syst. Evol. Microbiol.">
        <title>Mesosutterella multiformis gen. nov., sp. nov., a member of the family Sutterellaceae and Sutterella megalosphaeroides sp. nov., isolated from human faeces.</title>
        <authorList>
            <person name="Sakamoto M."/>
            <person name="Ikeyama N."/>
            <person name="Kunihiro T."/>
            <person name="Iino T."/>
            <person name="Yuki M."/>
            <person name="Ohkuma M."/>
        </authorList>
    </citation>
    <scope>NUCLEOTIDE SEQUENCE [LARGE SCALE GENOMIC DNA]</scope>
    <source>
        <strain evidence="2 3">4NBBH2</strain>
    </source>
</reference>
<dbReference type="GO" id="GO:0046464">
    <property type="term" value="P:acylglycerol catabolic process"/>
    <property type="evidence" value="ECO:0007669"/>
    <property type="project" value="TreeGrafter"/>
</dbReference>
<organism evidence="2 3">
    <name type="scientific">Mesosutterella multiformis</name>
    <dbReference type="NCBI Taxonomy" id="2259133"/>
    <lineage>
        <taxon>Bacteria</taxon>
        <taxon>Pseudomonadati</taxon>
        <taxon>Pseudomonadota</taxon>
        <taxon>Betaproteobacteria</taxon>
        <taxon>Burkholderiales</taxon>
        <taxon>Sutterellaceae</taxon>
        <taxon>Mesosutterella</taxon>
    </lineage>
</organism>
<feature type="domain" description="AB hydrolase-1" evidence="1">
    <location>
        <begin position="46"/>
        <end position="279"/>
    </location>
</feature>
<dbReference type="InterPro" id="IPR029058">
    <property type="entry name" value="AB_hydrolase_fold"/>
</dbReference>
<dbReference type="Pfam" id="PF00561">
    <property type="entry name" value="Abhydrolase_1"/>
    <property type="match status" value="1"/>
</dbReference>
<dbReference type="SUPFAM" id="SSF53474">
    <property type="entry name" value="alpha/beta-Hydrolases"/>
    <property type="match status" value="1"/>
</dbReference>
<sequence length="311" mass="35335">MAKTFTLRDAGNSAFVPGFRLVDAELPNGITLRTAIGGPRYSRKRPLVMLHGHPHTHVIWRKVAPFFAKDRLVILPDLRGYGDSSKPESTPDHRPYSKREMASDIAELARGLSLPPFDLVGHDRGGRVGHRFALDYPEMLSSATFIDIAPTATMYERTNKEFATRYFWWFFLIQPEPFPEKLILSDPEYFLRRHIAGQLKTEGATEEPVMQEYLRCYRDPRTVHAICEDYRAAATIDLEDDASDSGKRIRCPLFLVWGAKGTVGQLYDVPETWRGKALDVRGTALPCGHSPEEECPHRFEEELDAFLMSVP</sequence>
<dbReference type="GO" id="GO:0047372">
    <property type="term" value="F:monoacylglycerol lipase activity"/>
    <property type="evidence" value="ECO:0007669"/>
    <property type="project" value="TreeGrafter"/>
</dbReference>
<dbReference type="InterPro" id="IPR050266">
    <property type="entry name" value="AB_hydrolase_sf"/>
</dbReference>
<dbReference type="RefSeq" id="WP_116270385.1">
    <property type="nucleotide sequence ID" value="NZ_BGZJ01000001.1"/>
</dbReference>
<dbReference type="PANTHER" id="PTHR43798">
    <property type="entry name" value="MONOACYLGLYCEROL LIPASE"/>
    <property type="match status" value="1"/>
</dbReference>
<protein>
    <submittedName>
        <fullName evidence="2">Fluoroacetate dehalogenase</fullName>
    </submittedName>
</protein>
<dbReference type="EMBL" id="BGZJ01000001">
    <property type="protein sequence ID" value="GBO94131.1"/>
    <property type="molecule type" value="Genomic_DNA"/>
</dbReference>
<name>A0A388SFE7_9BURK</name>
<accession>A0A388SFE7</accession>
<proteinExistence type="predicted"/>
<gene>
    <name evidence="2" type="ORF">MESMUL_14850</name>
</gene>
<dbReference type="PRINTS" id="PR00111">
    <property type="entry name" value="ABHYDROLASE"/>
</dbReference>
<comment type="caution">
    <text evidence="2">The sequence shown here is derived from an EMBL/GenBank/DDBJ whole genome shotgun (WGS) entry which is preliminary data.</text>
</comment>
<dbReference type="Gene3D" id="3.40.50.1820">
    <property type="entry name" value="alpha/beta hydrolase"/>
    <property type="match status" value="1"/>
</dbReference>
<dbReference type="OrthoDB" id="9780765at2"/>
<accession>A0A401LMJ7</accession>